<dbReference type="InterPro" id="IPR029062">
    <property type="entry name" value="Class_I_gatase-like"/>
</dbReference>
<dbReference type="EC" id="3.5.1.124" evidence="10"/>
<keyword evidence="30" id="KW-0395">Inflammatory response</keyword>
<evidence type="ECO:0000256" key="43">
    <source>
        <dbReference type="ARBA" id="ARBA00048786"/>
    </source>
</evidence>
<evidence type="ECO:0000256" key="12">
    <source>
        <dbReference type="ARBA" id="ARBA00022490"/>
    </source>
</evidence>
<evidence type="ECO:0000256" key="33">
    <source>
        <dbReference type="ARBA" id="ARBA00023288"/>
    </source>
</evidence>
<keyword evidence="23" id="KW-0346">Stress response</keyword>
<keyword evidence="12" id="KW-0963">Cytoplasm</keyword>
<evidence type="ECO:0000259" key="52">
    <source>
        <dbReference type="Pfam" id="PF01965"/>
    </source>
</evidence>
<dbReference type="GeneTree" id="ENSGT00390000001231"/>
<proteinExistence type="inferred from homology"/>
<evidence type="ECO:0000256" key="6">
    <source>
        <dbReference type="ARBA" id="ARBA00004240"/>
    </source>
</evidence>
<keyword evidence="32" id="KW-0278">Fertilization</keyword>
<evidence type="ECO:0000256" key="2">
    <source>
        <dbReference type="ARBA" id="ARBA00000739"/>
    </source>
</evidence>
<keyword evidence="21" id="KW-0072">Autophagy</keyword>
<keyword evidence="54" id="KW-1185">Reference proteome</keyword>
<keyword evidence="15" id="KW-0645">Protease</keyword>
<evidence type="ECO:0000256" key="24">
    <source>
        <dbReference type="ARBA" id="ARBA00023097"/>
    </source>
</evidence>
<comment type="catalytic activity">
    <reaction evidence="43">
        <text>N(2)-(1-hydroxy-2-oxopropyl)-dGTP + H2O = lactate + dGTP + H(+)</text>
        <dbReference type="Rhea" id="RHEA:57244"/>
        <dbReference type="ChEBI" id="CHEBI:15377"/>
        <dbReference type="ChEBI" id="CHEBI:15378"/>
        <dbReference type="ChEBI" id="CHEBI:24996"/>
        <dbReference type="ChEBI" id="CHEBI:61429"/>
        <dbReference type="ChEBI" id="CHEBI:141569"/>
    </reaction>
</comment>
<keyword evidence="18" id="KW-0832">Ubl conjugation</keyword>
<comment type="catalytic activity">
    <reaction evidence="1">
        <text>an N(2)-(1-hydroxy-2-oxoethyl)-2'-deoxyguanosine in DNA + H2O = a 2'-deoxyguanosine in DNA + glycolate + H(+)</text>
        <dbReference type="Rhea" id="RHEA:57296"/>
        <dbReference type="Rhea" id="RHEA-COMP:11367"/>
        <dbReference type="Rhea" id="RHEA-COMP:14857"/>
        <dbReference type="ChEBI" id="CHEBI:15377"/>
        <dbReference type="ChEBI" id="CHEBI:15378"/>
        <dbReference type="ChEBI" id="CHEBI:29805"/>
        <dbReference type="ChEBI" id="CHEBI:85445"/>
        <dbReference type="ChEBI" id="CHEBI:141579"/>
    </reaction>
</comment>
<evidence type="ECO:0000256" key="35">
    <source>
        <dbReference type="ARBA" id="ARBA00031312"/>
    </source>
</evidence>
<comment type="subcellular location">
    <subcellularLocation>
        <location evidence="5">Cell membrane</location>
        <topology evidence="5">Lipid-anchor</topology>
    </subcellularLocation>
    <subcellularLocation>
        <location evidence="8">Cytoplasm</location>
    </subcellularLocation>
    <subcellularLocation>
        <location evidence="6">Endoplasmic reticulum</location>
    </subcellularLocation>
    <subcellularLocation>
        <location evidence="7">Membrane raft</location>
    </subcellularLocation>
    <subcellularLocation>
        <location evidence="4">Mitochondrion</location>
    </subcellularLocation>
    <subcellularLocation>
        <location evidence="3">Nucleus</location>
    </subcellularLocation>
</comment>
<dbReference type="GO" id="GO:0036269">
    <property type="term" value="P:swimming behavior"/>
    <property type="evidence" value="ECO:0007669"/>
    <property type="project" value="Ensembl"/>
</dbReference>
<evidence type="ECO:0000256" key="19">
    <source>
        <dbReference type="ARBA" id="ARBA00022884"/>
    </source>
</evidence>
<evidence type="ECO:0000256" key="51">
    <source>
        <dbReference type="ARBA" id="ARBA00049474"/>
    </source>
</evidence>
<evidence type="ECO:0000256" key="50">
    <source>
        <dbReference type="ARBA" id="ARBA00049281"/>
    </source>
</evidence>
<comment type="catalytic activity">
    <reaction evidence="45">
        <text>S-(1-hydroxy-2-oxoethyl)-L-cysteinyl-[protein] + H2O = glycolate + L-cysteinyl-[protein] + H(+)</text>
        <dbReference type="Rhea" id="RHEA:57196"/>
        <dbReference type="Rhea" id="RHEA-COMP:10131"/>
        <dbReference type="Rhea" id="RHEA-COMP:14846"/>
        <dbReference type="ChEBI" id="CHEBI:15377"/>
        <dbReference type="ChEBI" id="CHEBI:15378"/>
        <dbReference type="ChEBI" id="CHEBI:29805"/>
        <dbReference type="ChEBI" id="CHEBI:29950"/>
        <dbReference type="ChEBI" id="CHEBI:141555"/>
        <dbReference type="EC" id="3.5.1.124"/>
    </reaction>
</comment>
<comment type="catalytic activity">
    <reaction evidence="49">
        <text>N(2)-(1-hydroxy-2-oxoethyl)-GTP + H2O = glycolate + GTP + H(+)</text>
        <dbReference type="Rhea" id="RHEA:57252"/>
        <dbReference type="ChEBI" id="CHEBI:15377"/>
        <dbReference type="ChEBI" id="CHEBI:15378"/>
        <dbReference type="ChEBI" id="CHEBI:29805"/>
        <dbReference type="ChEBI" id="CHEBI:37565"/>
        <dbReference type="ChEBI" id="CHEBI:141571"/>
    </reaction>
</comment>
<organism evidence="53 54">
    <name type="scientific">Eptatretus burgeri</name>
    <name type="common">Inshore hagfish</name>
    <dbReference type="NCBI Taxonomy" id="7764"/>
    <lineage>
        <taxon>Eukaryota</taxon>
        <taxon>Metazoa</taxon>
        <taxon>Chordata</taxon>
        <taxon>Craniata</taxon>
        <taxon>Vertebrata</taxon>
        <taxon>Cyclostomata</taxon>
        <taxon>Myxini</taxon>
        <taxon>Myxiniformes</taxon>
        <taxon>Myxinidae</taxon>
        <taxon>Eptatretinae</taxon>
        <taxon>Eptatretus</taxon>
    </lineage>
</organism>
<evidence type="ECO:0000256" key="7">
    <source>
        <dbReference type="ARBA" id="ARBA00004285"/>
    </source>
</evidence>
<keyword evidence="29" id="KW-0143">Chaperone</keyword>
<comment type="catalytic activity">
    <reaction evidence="44">
        <text>N(omega)-(1-hydroxy-2-oxopropyl)-L-arginyl-[protein] + H2O = lactate + L-arginyl-[protein] + H(+)</text>
        <dbReference type="Rhea" id="RHEA:49548"/>
        <dbReference type="Rhea" id="RHEA-COMP:10532"/>
        <dbReference type="Rhea" id="RHEA-COMP:12428"/>
        <dbReference type="ChEBI" id="CHEBI:15377"/>
        <dbReference type="ChEBI" id="CHEBI:15378"/>
        <dbReference type="ChEBI" id="CHEBI:24996"/>
        <dbReference type="ChEBI" id="CHEBI:29965"/>
        <dbReference type="ChEBI" id="CHEBI:131708"/>
        <dbReference type="EC" id="3.5.1.124"/>
    </reaction>
</comment>
<evidence type="ECO:0000256" key="37">
    <source>
        <dbReference type="ARBA" id="ARBA00047824"/>
    </source>
</evidence>
<evidence type="ECO:0000256" key="13">
    <source>
        <dbReference type="ARBA" id="ARBA00022499"/>
    </source>
</evidence>
<evidence type="ECO:0000256" key="32">
    <source>
        <dbReference type="ARBA" id="ARBA00023279"/>
    </source>
</evidence>
<dbReference type="Ensembl" id="ENSEBUT00000006852.1">
    <property type="protein sequence ID" value="ENSEBUP00000006396.1"/>
    <property type="gene ID" value="ENSEBUG00000004248.1"/>
</dbReference>
<evidence type="ECO:0000256" key="4">
    <source>
        <dbReference type="ARBA" id="ARBA00004173"/>
    </source>
</evidence>
<dbReference type="InterPro" id="IPR002818">
    <property type="entry name" value="DJ-1/PfpI"/>
</dbReference>
<evidence type="ECO:0000256" key="29">
    <source>
        <dbReference type="ARBA" id="ARBA00023186"/>
    </source>
</evidence>
<dbReference type="GO" id="GO:0006979">
    <property type="term" value="P:response to oxidative stress"/>
    <property type="evidence" value="ECO:0007669"/>
    <property type="project" value="Ensembl"/>
</dbReference>
<reference evidence="53" key="2">
    <citation type="submission" date="2025-09" db="UniProtKB">
        <authorList>
            <consortium name="Ensembl"/>
        </authorList>
    </citation>
    <scope>IDENTIFICATION</scope>
</reference>
<comment type="catalytic activity">
    <reaction evidence="2">
        <text>an N(2)-(1-hydroxy-2-oxoethyl)-guanosine in RNA + H2O = a guanosine in RNA + glycolate + H(+)</text>
        <dbReference type="Rhea" id="RHEA:57292"/>
        <dbReference type="Rhea" id="RHEA-COMP:14855"/>
        <dbReference type="Rhea" id="RHEA-COMP:14859"/>
        <dbReference type="ChEBI" id="CHEBI:15377"/>
        <dbReference type="ChEBI" id="CHEBI:15378"/>
        <dbReference type="ChEBI" id="CHEBI:29805"/>
        <dbReference type="ChEBI" id="CHEBI:74269"/>
        <dbReference type="ChEBI" id="CHEBI:141581"/>
    </reaction>
</comment>
<sequence length="185" mass="19912">MPSRLALCRRSHLPPSISFNLVSCFVPWHICPTSQIKVTVAGLSGVDAVLCSRDVMICPDTSLDKAAAEGPYDVVVLPGGNEGAQNLRESSAVKTLLKSQDERKGLIAAICAAPTALRAHEIGFGCKVTTNPGAKENMMEGGKLSHHLRCLCRPRRSLHLRSRFSKQCSSCLHSDHGSPQNARAK</sequence>
<dbReference type="GO" id="GO:0036524">
    <property type="term" value="F:protein deglycase activity"/>
    <property type="evidence" value="ECO:0007669"/>
    <property type="project" value="UniProtKB-EC"/>
</dbReference>
<comment type="catalytic activity">
    <reaction evidence="39">
        <text>an N(2)-(1-hydroxy-2-oxopropyl)-guanosine in RNA + H2O = a guanosine in RNA + lactate + H(+)</text>
        <dbReference type="Rhea" id="RHEA:57288"/>
        <dbReference type="Rhea" id="RHEA-COMP:14855"/>
        <dbReference type="Rhea" id="RHEA-COMP:14858"/>
        <dbReference type="ChEBI" id="CHEBI:15377"/>
        <dbReference type="ChEBI" id="CHEBI:15378"/>
        <dbReference type="ChEBI" id="CHEBI:24996"/>
        <dbReference type="ChEBI" id="CHEBI:74269"/>
        <dbReference type="ChEBI" id="CHEBI:141580"/>
    </reaction>
</comment>
<dbReference type="SUPFAM" id="SSF52317">
    <property type="entry name" value="Class I glutamine amidotransferase-like"/>
    <property type="match status" value="1"/>
</dbReference>
<keyword evidence="13" id="KW-1017">Isopeptide bond</keyword>
<dbReference type="GO" id="GO:0006914">
    <property type="term" value="P:autophagy"/>
    <property type="evidence" value="ECO:0007669"/>
    <property type="project" value="UniProtKB-KW"/>
</dbReference>
<evidence type="ECO:0000256" key="47">
    <source>
        <dbReference type="ARBA" id="ARBA00049074"/>
    </source>
</evidence>
<evidence type="ECO:0000256" key="34">
    <source>
        <dbReference type="ARBA" id="ARBA00030958"/>
    </source>
</evidence>
<keyword evidence="14" id="KW-0597">Phosphoprotein</keyword>
<evidence type="ECO:0000256" key="9">
    <source>
        <dbReference type="ARBA" id="ARBA00008542"/>
    </source>
</evidence>
<comment type="catalytic activity">
    <reaction evidence="38">
        <text>N(2)-(1-hydroxy-2-oxoethyl)-GMP + H2O = glycolate + GMP + H(+)</text>
        <dbReference type="Rhea" id="RHEA:57304"/>
        <dbReference type="ChEBI" id="CHEBI:15377"/>
        <dbReference type="ChEBI" id="CHEBI:15378"/>
        <dbReference type="ChEBI" id="CHEBI:29805"/>
        <dbReference type="ChEBI" id="CHEBI:58115"/>
        <dbReference type="ChEBI" id="CHEBI:141576"/>
    </reaction>
</comment>
<dbReference type="FunFam" id="3.40.50.880:FF:000057">
    <property type="entry name" value="Protein/nucleic acid deglycase DJ-1"/>
    <property type="match status" value="1"/>
</dbReference>
<evidence type="ECO:0000256" key="11">
    <source>
        <dbReference type="ARBA" id="ARBA00022475"/>
    </source>
</evidence>
<keyword evidence="26" id="KW-0472">Membrane</keyword>
<evidence type="ECO:0000256" key="5">
    <source>
        <dbReference type="ARBA" id="ARBA00004193"/>
    </source>
</evidence>
<keyword evidence="24" id="KW-0558">Oxidation</keyword>
<comment type="catalytic activity">
    <reaction evidence="36">
        <text>S-(1-hydroxy-2-oxopropyl)-L-cysteinyl-[protein] + H2O = lactate + L-cysteinyl-[protein] + H(+)</text>
        <dbReference type="Rhea" id="RHEA:49556"/>
        <dbReference type="Rhea" id="RHEA-COMP:10131"/>
        <dbReference type="Rhea" id="RHEA-COMP:12430"/>
        <dbReference type="ChEBI" id="CHEBI:15377"/>
        <dbReference type="ChEBI" id="CHEBI:15378"/>
        <dbReference type="ChEBI" id="CHEBI:24996"/>
        <dbReference type="ChEBI" id="CHEBI:29950"/>
        <dbReference type="ChEBI" id="CHEBI:131710"/>
        <dbReference type="EC" id="3.5.1.124"/>
    </reaction>
</comment>
<evidence type="ECO:0000256" key="16">
    <source>
        <dbReference type="ARBA" id="ARBA00022801"/>
    </source>
</evidence>
<comment type="catalytic activity">
    <reaction evidence="41">
        <text>N(6)-(1-hydroxy-2-oxopropyl)-L-lysyl-[protein] + H2O = lactate + L-lysyl-[protein] + H(+)</text>
        <dbReference type="Rhea" id="RHEA:49552"/>
        <dbReference type="Rhea" id="RHEA-COMP:9752"/>
        <dbReference type="Rhea" id="RHEA-COMP:12429"/>
        <dbReference type="ChEBI" id="CHEBI:15377"/>
        <dbReference type="ChEBI" id="CHEBI:15378"/>
        <dbReference type="ChEBI" id="CHEBI:24996"/>
        <dbReference type="ChEBI" id="CHEBI:29969"/>
        <dbReference type="ChEBI" id="CHEBI:131709"/>
        <dbReference type="EC" id="3.5.1.124"/>
    </reaction>
</comment>
<evidence type="ECO:0000256" key="30">
    <source>
        <dbReference type="ARBA" id="ARBA00023198"/>
    </source>
</evidence>
<evidence type="ECO:0000256" key="48">
    <source>
        <dbReference type="ARBA" id="ARBA00049200"/>
    </source>
</evidence>
<dbReference type="GO" id="GO:0045121">
    <property type="term" value="C:membrane raft"/>
    <property type="evidence" value="ECO:0007669"/>
    <property type="project" value="UniProtKB-SubCell"/>
</dbReference>
<dbReference type="AlphaFoldDB" id="A0A8C4NEB8"/>
<evidence type="ECO:0000256" key="44">
    <source>
        <dbReference type="ARBA" id="ARBA00048884"/>
    </source>
</evidence>
<keyword evidence="11" id="KW-1003">Cell membrane</keyword>
<dbReference type="GO" id="GO:0006508">
    <property type="term" value="P:proteolysis"/>
    <property type="evidence" value="ECO:0007669"/>
    <property type="project" value="UniProtKB-KW"/>
</dbReference>
<dbReference type="GO" id="GO:0071542">
    <property type="term" value="P:dopaminergic neuron differentiation"/>
    <property type="evidence" value="ECO:0007669"/>
    <property type="project" value="Ensembl"/>
</dbReference>
<evidence type="ECO:0000256" key="25">
    <source>
        <dbReference type="ARBA" id="ARBA00023128"/>
    </source>
</evidence>
<evidence type="ECO:0000256" key="18">
    <source>
        <dbReference type="ARBA" id="ARBA00022843"/>
    </source>
</evidence>
<evidence type="ECO:0000313" key="53">
    <source>
        <dbReference type="Ensembl" id="ENSEBUP00000006396.1"/>
    </source>
</evidence>
<keyword evidence="16" id="KW-0378">Hydrolase</keyword>
<dbReference type="Proteomes" id="UP000694388">
    <property type="component" value="Unplaced"/>
</dbReference>
<evidence type="ECO:0000256" key="3">
    <source>
        <dbReference type="ARBA" id="ARBA00004123"/>
    </source>
</evidence>
<evidence type="ECO:0000256" key="21">
    <source>
        <dbReference type="ARBA" id="ARBA00023006"/>
    </source>
</evidence>
<accession>A0A8C4NEB8</accession>
<feature type="domain" description="DJ-1/PfpI" evidence="52">
    <location>
        <begin position="22"/>
        <end position="143"/>
    </location>
</feature>
<dbReference type="GO" id="GO:0007338">
    <property type="term" value="P:single fertilization"/>
    <property type="evidence" value="ECO:0007669"/>
    <property type="project" value="UniProtKB-KW"/>
</dbReference>
<evidence type="ECO:0000256" key="27">
    <source>
        <dbReference type="ARBA" id="ARBA00023139"/>
    </source>
</evidence>
<keyword evidence="19" id="KW-0694">RNA-binding</keyword>
<evidence type="ECO:0000256" key="23">
    <source>
        <dbReference type="ARBA" id="ARBA00023016"/>
    </source>
</evidence>
<evidence type="ECO:0000256" key="45">
    <source>
        <dbReference type="ARBA" id="ARBA00048937"/>
    </source>
</evidence>
<comment type="catalytic activity">
    <reaction evidence="48">
        <text>N(2)-(1-hydroxy-2-oxopropyl)-GTP + H2O = lactate + GTP + H(+)</text>
        <dbReference type="Rhea" id="RHEA:57256"/>
        <dbReference type="ChEBI" id="CHEBI:15377"/>
        <dbReference type="ChEBI" id="CHEBI:15378"/>
        <dbReference type="ChEBI" id="CHEBI:24996"/>
        <dbReference type="ChEBI" id="CHEBI:37565"/>
        <dbReference type="ChEBI" id="CHEBI:141570"/>
    </reaction>
</comment>
<keyword evidence="22" id="KW-0186">Copper</keyword>
<dbReference type="GO" id="GO:0003723">
    <property type="term" value="F:RNA binding"/>
    <property type="evidence" value="ECO:0007669"/>
    <property type="project" value="UniProtKB-KW"/>
</dbReference>
<dbReference type="GO" id="GO:0046295">
    <property type="term" value="P:glycolate biosynthetic process"/>
    <property type="evidence" value="ECO:0007669"/>
    <property type="project" value="TreeGrafter"/>
</dbReference>
<dbReference type="GO" id="GO:0016684">
    <property type="term" value="F:oxidoreductase activity, acting on peroxide as acceptor"/>
    <property type="evidence" value="ECO:0007669"/>
    <property type="project" value="TreeGrafter"/>
</dbReference>
<dbReference type="GO" id="GO:0001895">
    <property type="term" value="P:retina homeostasis"/>
    <property type="evidence" value="ECO:0007669"/>
    <property type="project" value="Ensembl"/>
</dbReference>
<dbReference type="PANTHER" id="PTHR48094">
    <property type="entry name" value="PROTEIN/NUCLEIC ACID DEGLYCASE DJ-1-RELATED"/>
    <property type="match status" value="1"/>
</dbReference>
<reference evidence="53" key="1">
    <citation type="submission" date="2025-08" db="UniProtKB">
        <authorList>
            <consortium name="Ensembl"/>
        </authorList>
    </citation>
    <scope>IDENTIFICATION</scope>
</reference>
<comment type="similarity">
    <text evidence="9">Belongs to the peptidase C56 family.</text>
</comment>
<dbReference type="InterPro" id="IPR050325">
    <property type="entry name" value="Prot/Nucl_acid_deglycase"/>
</dbReference>
<evidence type="ECO:0000256" key="42">
    <source>
        <dbReference type="ARBA" id="ARBA00048622"/>
    </source>
</evidence>
<keyword evidence="17" id="KW-0256">Endoplasmic reticulum</keyword>
<comment type="catalytic activity">
    <reaction evidence="42">
        <text>N(omega)-(1-hydroxy-2-oxoethyl)-L-arginyl-[protein] + H2O = L-arginyl-[protein] + glycolate + H(+)</text>
        <dbReference type="Rhea" id="RHEA:57188"/>
        <dbReference type="Rhea" id="RHEA-COMP:10532"/>
        <dbReference type="Rhea" id="RHEA-COMP:14844"/>
        <dbReference type="ChEBI" id="CHEBI:15377"/>
        <dbReference type="ChEBI" id="CHEBI:15378"/>
        <dbReference type="ChEBI" id="CHEBI:29805"/>
        <dbReference type="ChEBI" id="CHEBI:29965"/>
        <dbReference type="ChEBI" id="CHEBI:141553"/>
        <dbReference type="EC" id="3.5.1.124"/>
    </reaction>
</comment>
<evidence type="ECO:0000256" key="14">
    <source>
        <dbReference type="ARBA" id="ARBA00022553"/>
    </source>
</evidence>
<comment type="catalytic activity">
    <reaction evidence="46">
        <text>N(2)-(1-hydroxy-2-oxopropyl)-GDP + H2O = lactate + GDP + H(+)</text>
        <dbReference type="Rhea" id="RHEA:57260"/>
        <dbReference type="ChEBI" id="CHEBI:15377"/>
        <dbReference type="ChEBI" id="CHEBI:15378"/>
        <dbReference type="ChEBI" id="CHEBI:24996"/>
        <dbReference type="ChEBI" id="CHEBI:58189"/>
        <dbReference type="ChEBI" id="CHEBI:141573"/>
    </reaction>
</comment>
<evidence type="ECO:0000256" key="20">
    <source>
        <dbReference type="ARBA" id="ARBA00022990"/>
    </source>
</evidence>
<dbReference type="PANTHER" id="PTHR48094:SF12">
    <property type="entry name" value="PARKINSON DISEASE PROTEIN 7 HOMOLOG"/>
    <property type="match status" value="1"/>
</dbReference>
<evidence type="ECO:0000256" key="31">
    <source>
        <dbReference type="ARBA" id="ARBA00023242"/>
    </source>
</evidence>
<evidence type="ECO:0000256" key="8">
    <source>
        <dbReference type="ARBA" id="ARBA00004496"/>
    </source>
</evidence>
<evidence type="ECO:0000256" key="1">
    <source>
        <dbReference type="ARBA" id="ARBA00000456"/>
    </source>
</evidence>
<keyword evidence="27" id="KW-0564">Palmitate</keyword>
<dbReference type="GO" id="GO:0005634">
    <property type="term" value="C:nucleus"/>
    <property type="evidence" value="ECO:0007669"/>
    <property type="project" value="UniProtKB-SubCell"/>
</dbReference>
<dbReference type="GO" id="GO:0005739">
    <property type="term" value="C:mitochondrion"/>
    <property type="evidence" value="ECO:0007669"/>
    <property type="project" value="UniProtKB-SubCell"/>
</dbReference>
<keyword evidence="31" id="KW-0539">Nucleus</keyword>
<comment type="catalytic activity">
    <reaction evidence="40">
        <text>an N(2)-(1-hydroxy-2-oxopropyl)-2'-deoxyguanosine in DNA + H2O = a 2'-deoxyguanosine in DNA + lactate + H(+)</text>
        <dbReference type="Rhea" id="RHEA:57300"/>
        <dbReference type="Rhea" id="RHEA-COMP:11367"/>
        <dbReference type="Rhea" id="RHEA-COMP:14856"/>
        <dbReference type="ChEBI" id="CHEBI:15377"/>
        <dbReference type="ChEBI" id="CHEBI:15378"/>
        <dbReference type="ChEBI" id="CHEBI:24996"/>
        <dbReference type="ChEBI" id="CHEBI:85445"/>
        <dbReference type="ChEBI" id="CHEBI:141578"/>
    </reaction>
</comment>
<comment type="catalytic activity">
    <reaction evidence="50">
        <text>N(2)-(1-hydroxy-2-oxopropyl)-GMP + H2O = lactate + GMP + H(+)</text>
        <dbReference type="Rhea" id="RHEA:57268"/>
        <dbReference type="ChEBI" id="CHEBI:15377"/>
        <dbReference type="ChEBI" id="CHEBI:15378"/>
        <dbReference type="ChEBI" id="CHEBI:24996"/>
        <dbReference type="ChEBI" id="CHEBI:58115"/>
        <dbReference type="ChEBI" id="CHEBI:141575"/>
    </reaction>
</comment>
<keyword evidence="28" id="KW-0865">Zymogen</keyword>
<evidence type="ECO:0000256" key="39">
    <source>
        <dbReference type="ARBA" id="ARBA00048384"/>
    </source>
</evidence>
<dbReference type="GO" id="GO:0005783">
    <property type="term" value="C:endoplasmic reticulum"/>
    <property type="evidence" value="ECO:0007669"/>
    <property type="project" value="UniProtKB-SubCell"/>
</dbReference>
<dbReference type="GO" id="GO:1903189">
    <property type="term" value="P:glyoxal metabolic process"/>
    <property type="evidence" value="ECO:0007669"/>
    <property type="project" value="TreeGrafter"/>
</dbReference>
<keyword evidence="33" id="KW-0449">Lipoprotein</keyword>
<evidence type="ECO:0000256" key="17">
    <source>
        <dbReference type="ARBA" id="ARBA00022824"/>
    </source>
</evidence>
<dbReference type="GO" id="GO:0006954">
    <property type="term" value="P:inflammatory response"/>
    <property type="evidence" value="ECO:0007669"/>
    <property type="project" value="UniProtKB-KW"/>
</dbReference>
<dbReference type="GO" id="GO:0008233">
    <property type="term" value="F:peptidase activity"/>
    <property type="evidence" value="ECO:0007669"/>
    <property type="project" value="UniProtKB-KW"/>
</dbReference>
<comment type="catalytic activity">
    <reaction evidence="37">
        <text>N(2)-(1-hydroxy-2-oxoethyl)-GDP + H2O = glycolate + GDP + H(+)</text>
        <dbReference type="Rhea" id="RHEA:57264"/>
        <dbReference type="ChEBI" id="CHEBI:15377"/>
        <dbReference type="ChEBI" id="CHEBI:15378"/>
        <dbReference type="ChEBI" id="CHEBI:29805"/>
        <dbReference type="ChEBI" id="CHEBI:58189"/>
        <dbReference type="ChEBI" id="CHEBI:141574"/>
    </reaction>
</comment>
<name>A0A8C4NEB8_EPTBU</name>
<evidence type="ECO:0000256" key="10">
    <source>
        <dbReference type="ARBA" id="ARBA00012719"/>
    </source>
</evidence>
<keyword evidence="25" id="KW-0496">Mitochondrion</keyword>
<comment type="catalytic activity">
    <reaction evidence="51">
        <text>N(6)-(1-hydroxy-2-oxoethyl)-L-lysyl-[protein] + H2O = glycolate + L-lysyl-[protein] + H(+)</text>
        <dbReference type="Rhea" id="RHEA:57192"/>
        <dbReference type="Rhea" id="RHEA-COMP:9752"/>
        <dbReference type="Rhea" id="RHEA-COMP:14845"/>
        <dbReference type="ChEBI" id="CHEBI:15377"/>
        <dbReference type="ChEBI" id="CHEBI:15378"/>
        <dbReference type="ChEBI" id="CHEBI:29805"/>
        <dbReference type="ChEBI" id="CHEBI:29969"/>
        <dbReference type="ChEBI" id="CHEBI:141554"/>
        <dbReference type="EC" id="3.5.1.124"/>
    </reaction>
</comment>
<evidence type="ECO:0000256" key="41">
    <source>
        <dbReference type="ARBA" id="ARBA00048587"/>
    </source>
</evidence>
<evidence type="ECO:0000256" key="38">
    <source>
        <dbReference type="ARBA" id="ARBA00048223"/>
    </source>
</evidence>
<evidence type="ECO:0000256" key="22">
    <source>
        <dbReference type="ARBA" id="ARBA00023008"/>
    </source>
</evidence>
<evidence type="ECO:0000313" key="54">
    <source>
        <dbReference type="Proteomes" id="UP000694388"/>
    </source>
</evidence>
<dbReference type="GO" id="GO:0005886">
    <property type="term" value="C:plasma membrane"/>
    <property type="evidence" value="ECO:0007669"/>
    <property type="project" value="UniProtKB-SubCell"/>
</dbReference>
<evidence type="ECO:0000256" key="46">
    <source>
        <dbReference type="ARBA" id="ARBA00048993"/>
    </source>
</evidence>
<dbReference type="Pfam" id="PF01965">
    <property type="entry name" value="DJ-1_PfpI"/>
    <property type="match status" value="1"/>
</dbReference>
<evidence type="ECO:0000256" key="40">
    <source>
        <dbReference type="ARBA" id="ARBA00048443"/>
    </source>
</evidence>
<comment type="catalytic activity">
    <reaction evidence="47">
        <text>N(2)-(1-hydroxy-2-oxoethyl)-dGTP + H2O = dGTP + glycolate + H(+)</text>
        <dbReference type="Rhea" id="RHEA:57248"/>
        <dbReference type="ChEBI" id="CHEBI:15377"/>
        <dbReference type="ChEBI" id="CHEBI:15378"/>
        <dbReference type="ChEBI" id="CHEBI:29805"/>
        <dbReference type="ChEBI" id="CHEBI:61429"/>
        <dbReference type="ChEBI" id="CHEBI:141572"/>
    </reaction>
</comment>
<evidence type="ECO:0000256" key="28">
    <source>
        <dbReference type="ARBA" id="ARBA00023145"/>
    </source>
</evidence>
<evidence type="ECO:0000256" key="15">
    <source>
        <dbReference type="ARBA" id="ARBA00022670"/>
    </source>
</evidence>
<evidence type="ECO:0000256" key="26">
    <source>
        <dbReference type="ARBA" id="ARBA00023136"/>
    </source>
</evidence>
<protein>
    <recommendedName>
        <fullName evidence="10">protein deglycase</fullName>
        <ecNumber evidence="10">3.5.1.124</ecNumber>
    </recommendedName>
    <alternativeName>
        <fullName evidence="34">Maillard deglycase</fullName>
    </alternativeName>
    <alternativeName>
        <fullName evidence="35">Parkinsonism-associated deglycase</fullName>
    </alternativeName>
</protein>
<evidence type="ECO:0000256" key="49">
    <source>
        <dbReference type="ARBA" id="ARBA00049222"/>
    </source>
</evidence>
<evidence type="ECO:0000256" key="36">
    <source>
        <dbReference type="ARBA" id="ARBA00047717"/>
    </source>
</evidence>
<dbReference type="Gene3D" id="3.40.50.880">
    <property type="match status" value="1"/>
</dbReference>
<keyword evidence="20" id="KW-0007">Acetylation</keyword>